<gene>
    <name evidence="2" type="ORF">TRAPUB_3577</name>
</gene>
<dbReference type="Proteomes" id="UP000184267">
    <property type="component" value="Unassembled WGS sequence"/>
</dbReference>
<name>A0A1M2VDJ2_TRAPU</name>
<sequence length="250" mass="28280">MVKDLNDQEALSAAEAIQTKVYVVYLKNELEIPFPNKPWYRYKICPIAPSLRAEDRDEGYAADMCIPIFPNTSHPRGRTPLHTEPVFPYSNCYHWAEFQTNIRVRARPEGFDERRAIMLKGPEKVKMNRYWGDDITRMDELQRQHRIATGWQAPAAQPEISDSSEVSLDRHHTSASASTSSVNSGSSCADSALSEESEDSVGAVMNIFAGPNQDIIVLPLVDLWLDLAENLKQEDIPNPLDFFKERDAVV</sequence>
<dbReference type="STRING" id="154538.A0A1M2VDJ2"/>
<proteinExistence type="predicted"/>
<dbReference type="EMBL" id="MNAD01001421">
    <property type="protein sequence ID" value="OJT05603.1"/>
    <property type="molecule type" value="Genomic_DNA"/>
</dbReference>
<dbReference type="OMA" id="YAADMCI"/>
<dbReference type="AlphaFoldDB" id="A0A1M2VDJ2"/>
<feature type="compositionally biased region" description="Low complexity" evidence="1">
    <location>
        <begin position="174"/>
        <end position="192"/>
    </location>
</feature>
<reference evidence="2 3" key="1">
    <citation type="submission" date="2016-10" db="EMBL/GenBank/DDBJ databases">
        <title>Genome sequence of the basidiomycete white-rot fungus Trametes pubescens.</title>
        <authorList>
            <person name="Makela M.R."/>
            <person name="Granchi Z."/>
            <person name="Peng M."/>
            <person name="De Vries R.P."/>
            <person name="Grigoriev I."/>
            <person name="Riley R."/>
            <person name="Hilden K."/>
        </authorList>
    </citation>
    <scope>NUCLEOTIDE SEQUENCE [LARGE SCALE GENOMIC DNA]</scope>
    <source>
        <strain evidence="2 3">FBCC735</strain>
    </source>
</reference>
<evidence type="ECO:0000313" key="2">
    <source>
        <dbReference type="EMBL" id="OJT05603.1"/>
    </source>
</evidence>
<feature type="non-terminal residue" evidence="2">
    <location>
        <position position="250"/>
    </location>
</feature>
<dbReference type="OrthoDB" id="2930792at2759"/>
<feature type="region of interest" description="Disordered" evidence="1">
    <location>
        <begin position="149"/>
        <end position="194"/>
    </location>
</feature>
<organism evidence="2 3">
    <name type="scientific">Trametes pubescens</name>
    <name type="common">White-rot fungus</name>
    <dbReference type="NCBI Taxonomy" id="154538"/>
    <lineage>
        <taxon>Eukaryota</taxon>
        <taxon>Fungi</taxon>
        <taxon>Dikarya</taxon>
        <taxon>Basidiomycota</taxon>
        <taxon>Agaricomycotina</taxon>
        <taxon>Agaricomycetes</taxon>
        <taxon>Polyporales</taxon>
        <taxon>Polyporaceae</taxon>
        <taxon>Trametes</taxon>
    </lineage>
</organism>
<evidence type="ECO:0000256" key="1">
    <source>
        <dbReference type="SAM" id="MobiDB-lite"/>
    </source>
</evidence>
<comment type="caution">
    <text evidence="2">The sequence shown here is derived from an EMBL/GenBank/DDBJ whole genome shotgun (WGS) entry which is preliminary data.</text>
</comment>
<protein>
    <submittedName>
        <fullName evidence="2">Uncharacterized protein</fullName>
    </submittedName>
</protein>
<accession>A0A1M2VDJ2</accession>
<evidence type="ECO:0000313" key="3">
    <source>
        <dbReference type="Proteomes" id="UP000184267"/>
    </source>
</evidence>
<keyword evidence="3" id="KW-1185">Reference proteome</keyword>